<evidence type="ECO:0000313" key="3">
    <source>
        <dbReference type="Proteomes" id="UP000000305"/>
    </source>
</evidence>
<sequence length="263" mass="29810">MKLQLTPKRTTSHSASSFHFPKLPVDTKVFASKLLKKLRAFSSLLSPSLRYLSNHRSIPFLSTAPAWLAGILINCSRLEGHIWRRLICPDGPDRRFSCRLRSEPPDVPEMSRHRKLGKTREILVLFSPPFYHRKTTLLKAVEKKCPVSRKRVRKGVSPFQLQTAARSVENGRAEARSKGEAKDFRRAPYNKLNDQHSGRPPPPRDQTVSFPLEAVNRPCPARREKEAKREAVFVAPYQKTNHVPAAANPSSAPAKWSPFLPEP</sequence>
<feature type="region of interest" description="Disordered" evidence="1">
    <location>
        <begin position="166"/>
        <end position="227"/>
    </location>
</feature>
<organism evidence="2 3">
    <name type="scientific">Daphnia pulex</name>
    <name type="common">Water flea</name>
    <dbReference type="NCBI Taxonomy" id="6669"/>
    <lineage>
        <taxon>Eukaryota</taxon>
        <taxon>Metazoa</taxon>
        <taxon>Ecdysozoa</taxon>
        <taxon>Arthropoda</taxon>
        <taxon>Crustacea</taxon>
        <taxon>Branchiopoda</taxon>
        <taxon>Diplostraca</taxon>
        <taxon>Cladocera</taxon>
        <taxon>Anomopoda</taxon>
        <taxon>Daphniidae</taxon>
        <taxon>Daphnia</taxon>
    </lineage>
</organism>
<dbReference type="KEGG" id="dpx:DAPPUDRAFT_117725"/>
<reference evidence="2 3" key="1">
    <citation type="journal article" date="2011" name="Science">
        <title>The ecoresponsive genome of Daphnia pulex.</title>
        <authorList>
            <person name="Colbourne J.K."/>
            <person name="Pfrender M.E."/>
            <person name="Gilbert D."/>
            <person name="Thomas W.K."/>
            <person name="Tucker A."/>
            <person name="Oakley T.H."/>
            <person name="Tokishita S."/>
            <person name="Aerts A."/>
            <person name="Arnold G.J."/>
            <person name="Basu M.K."/>
            <person name="Bauer D.J."/>
            <person name="Caceres C.E."/>
            <person name="Carmel L."/>
            <person name="Casola C."/>
            <person name="Choi J.H."/>
            <person name="Detter J.C."/>
            <person name="Dong Q."/>
            <person name="Dusheyko S."/>
            <person name="Eads B.D."/>
            <person name="Frohlich T."/>
            <person name="Geiler-Samerotte K.A."/>
            <person name="Gerlach D."/>
            <person name="Hatcher P."/>
            <person name="Jogdeo S."/>
            <person name="Krijgsveld J."/>
            <person name="Kriventseva E.V."/>
            <person name="Kultz D."/>
            <person name="Laforsch C."/>
            <person name="Lindquist E."/>
            <person name="Lopez J."/>
            <person name="Manak J.R."/>
            <person name="Muller J."/>
            <person name="Pangilinan J."/>
            <person name="Patwardhan R.P."/>
            <person name="Pitluck S."/>
            <person name="Pritham E.J."/>
            <person name="Rechtsteiner A."/>
            <person name="Rho M."/>
            <person name="Rogozin I.B."/>
            <person name="Sakarya O."/>
            <person name="Salamov A."/>
            <person name="Schaack S."/>
            <person name="Shapiro H."/>
            <person name="Shiga Y."/>
            <person name="Skalitzky C."/>
            <person name="Smith Z."/>
            <person name="Souvorov A."/>
            <person name="Sung W."/>
            <person name="Tang Z."/>
            <person name="Tsuchiya D."/>
            <person name="Tu H."/>
            <person name="Vos H."/>
            <person name="Wang M."/>
            <person name="Wolf Y.I."/>
            <person name="Yamagata H."/>
            <person name="Yamada T."/>
            <person name="Ye Y."/>
            <person name="Shaw J.R."/>
            <person name="Andrews J."/>
            <person name="Crease T.J."/>
            <person name="Tang H."/>
            <person name="Lucas S.M."/>
            <person name="Robertson H.M."/>
            <person name="Bork P."/>
            <person name="Koonin E.V."/>
            <person name="Zdobnov E.M."/>
            <person name="Grigoriev I.V."/>
            <person name="Lynch M."/>
            <person name="Boore J.L."/>
        </authorList>
    </citation>
    <scope>NUCLEOTIDE SEQUENCE [LARGE SCALE GENOMIC DNA]</scope>
</reference>
<protein>
    <submittedName>
        <fullName evidence="2">Uncharacterized protein</fullName>
    </submittedName>
</protein>
<feature type="compositionally biased region" description="Basic and acidic residues" evidence="1">
    <location>
        <begin position="169"/>
        <end position="186"/>
    </location>
</feature>
<dbReference type="AlphaFoldDB" id="E9HTL3"/>
<gene>
    <name evidence="2" type="ORF">DAPPUDRAFT_117725</name>
</gene>
<evidence type="ECO:0000313" key="2">
    <source>
        <dbReference type="EMBL" id="EFX64908.1"/>
    </source>
</evidence>
<dbReference type="InParanoid" id="E9HTL3"/>
<name>E9HTL3_DAPPU</name>
<feature type="region of interest" description="Disordered" evidence="1">
    <location>
        <begin position="243"/>
        <end position="263"/>
    </location>
</feature>
<evidence type="ECO:0000256" key="1">
    <source>
        <dbReference type="SAM" id="MobiDB-lite"/>
    </source>
</evidence>
<dbReference type="EMBL" id="GL732778">
    <property type="protein sequence ID" value="EFX64908.1"/>
    <property type="molecule type" value="Genomic_DNA"/>
</dbReference>
<accession>E9HTL3</accession>
<proteinExistence type="predicted"/>
<dbReference type="Proteomes" id="UP000000305">
    <property type="component" value="Unassembled WGS sequence"/>
</dbReference>
<keyword evidence="3" id="KW-1185">Reference proteome</keyword>
<dbReference type="HOGENOM" id="CLU_1058684_0_0_1"/>
<feature type="compositionally biased region" description="Low complexity" evidence="1">
    <location>
        <begin position="244"/>
        <end position="263"/>
    </location>
</feature>